<dbReference type="OrthoDB" id="9794455at2"/>
<feature type="binding site" evidence="3">
    <location>
        <position position="393"/>
    </location>
    <ligand>
        <name>Zn(2+)</name>
        <dbReference type="ChEBI" id="CHEBI:29105"/>
        <label>2</label>
    </ligand>
</feature>
<feature type="binding site" evidence="3">
    <location>
        <position position="346"/>
    </location>
    <ligand>
        <name>Mg(2+)</name>
        <dbReference type="ChEBI" id="CHEBI:18420"/>
    </ligand>
</feature>
<organism evidence="5 6">
    <name type="scientific">Dokdonella koreensis DS-123</name>
    <dbReference type="NCBI Taxonomy" id="1300342"/>
    <lineage>
        <taxon>Bacteria</taxon>
        <taxon>Pseudomonadati</taxon>
        <taxon>Pseudomonadota</taxon>
        <taxon>Gammaproteobacteria</taxon>
        <taxon>Lysobacterales</taxon>
        <taxon>Rhodanobacteraceae</taxon>
        <taxon>Dokdonella</taxon>
    </lineage>
</organism>
<dbReference type="SUPFAM" id="SSF53649">
    <property type="entry name" value="Alkaline phosphatase-like"/>
    <property type="match status" value="1"/>
</dbReference>
<keyword evidence="3" id="KW-0460">Magnesium</keyword>
<dbReference type="InterPro" id="IPR001952">
    <property type="entry name" value="Alkaline_phosphatase"/>
</dbReference>
<dbReference type="PRINTS" id="PR00113">
    <property type="entry name" value="ALKPHPHTASE"/>
</dbReference>
<feature type="binding site" evidence="3">
    <location>
        <position position="192"/>
    </location>
    <ligand>
        <name>Mg(2+)</name>
        <dbReference type="ChEBI" id="CHEBI:18420"/>
    </ligand>
</feature>
<dbReference type="CDD" id="cd16012">
    <property type="entry name" value="ALP"/>
    <property type="match status" value="1"/>
</dbReference>
<evidence type="ECO:0000256" key="3">
    <source>
        <dbReference type="PIRSR" id="PIRSR601952-2"/>
    </source>
</evidence>
<dbReference type="GO" id="GO:0046872">
    <property type="term" value="F:metal ion binding"/>
    <property type="evidence" value="ECO:0007669"/>
    <property type="project" value="UniProtKB-KW"/>
</dbReference>
<dbReference type="InterPro" id="IPR017850">
    <property type="entry name" value="Alkaline_phosphatase_core_sf"/>
</dbReference>
<feature type="binding site" evidence="3">
    <location>
        <position position="392"/>
    </location>
    <ligand>
        <name>Zn(2+)</name>
        <dbReference type="ChEBI" id="CHEBI:29105"/>
        <label>2</label>
    </ligand>
</feature>
<dbReference type="PROSITE" id="PS51257">
    <property type="entry name" value="PROKAR_LIPOPROTEIN"/>
    <property type="match status" value="1"/>
</dbReference>
<keyword evidence="3" id="KW-0862">Zinc</keyword>
<keyword evidence="1" id="KW-0597">Phosphoprotein</keyword>
<dbReference type="KEGG" id="dko:I596_3493"/>
<gene>
    <name evidence="5" type="ORF">I596_3493</name>
</gene>
<dbReference type="EMBL" id="CP015249">
    <property type="protein sequence ID" value="ANB19481.1"/>
    <property type="molecule type" value="Genomic_DNA"/>
</dbReference>
<dbReference type="STRING" id="1300342.I596_3493"/>
<comment type="similarity">
    <text evidence="4">Belongs to the alkaline phosphatase family.</text>
</comment>
<dbReference type="Proteomes" id="UP000076830">
    <property type="component" value="Chromosome"/>
</dbReference>
<dbReference type="Pfam" id="PF00245">
    <property type="entry name" value="Alk_phosphatase"/>
    <property type="match status" value="1"/>
</dbReference>
<reference evidence="5 6" key="1">
    <citation type="submission" date="2016-04" db="EMBL/GenBank/DDBJ databases">
        <title>Complete genome sequence of Dokdonella koreensis DS-123T.</title>
        <authorList>
            <person name="Kim J.F."/>
            <person name="Lee H."/>
            <person name="Kwak M.-J."/>
        </authorList>
    </citation>
    <scope>NUCLEOTIDE SEQUENCE [LARGE SCALE GENOMIC DNA]</scope>
    <source>
        <strain evidence="5 6">DS-123</strain>
    </source>
</reference>
<evidence type="ECO:0000313" key="5">
    <source>
        <dbReference type="EMBL" id="ANB19481.1"/>
    </source>
</evidence>
<feature type="binding site" evidence="3">
    <location>
        <position position="355"/>
    </location>
    <ligand>
        <name>Zn(2+)</name>
        <dbReference type="ChEBI" id="CHEBI:29105"/>
        <label>2</label>
    </ligand>
</feature>
<feature type="binding site" evidence="3">
    <location>
        <position position="499"/>
    </location>
    <ligand>
        <name>Zn(2+)</name>
        <dbReference type="ChEBI" id="CHEBI:29105"/>
        <label>2</label>
    </ligand>
</feature>
<feature type="binding site" evidence="3">
    <location>
        <position position="79"/>
    </location>
    <ligand>
        <name>Mg(2+)</name>
        <dbReference type="ChEBI" id="CHEBI:18420"/>
    </ligand>
</feature>
<feature type="binding site" evidence="3">
    <location>
        <position position="79"/>
    </location>
    <ligand>
        <name>Zn(2+)</name>
        <dbReference type="ChEBI" id="CHEBI:29105"/>
        <label>2</label>
    </ligand>
</feature>
<evidence type="ECO:0000256" key="2">
    <source>
        <dbReference type="PIRSR" id="PIRSR601952-1"/>
    </source>
</evidence>
<accession>A0A160DYK3</accession>
<comment type="cofactor">
    <cofactor evidence="3">
        <name>Zn(2+)</name>
        <dbReference type="ChEBI" id="CHEBI:29105"/>
    </cofactor>
    <text evidence="3">Binds 2 Zn(2+) ions.</text>
</comment>
<dbReference type="AlphaFoldDB" id="A0A160DYK3"/>
<evidence type="ECO:0000256" key="1">
    <source>
        <dbReference type="ARBA" id="ARBA00022553"/>
    </source>
</evidence>
<dbReference type="RefSeq" id="WP_067650395.1">
    <property type="nucleotide sequence ID" value="NZ_CP015249.1"/>
</dbReference>
<keyword evidence="3" id="KW-0479">Metal-binding</keyword>
<dbReference type="PANTHER" id="PTHR11596:SF5">
    <property type="entry name" value="ALKALINE PHOSPHATASE"/>
    <property type="match status" value="1"/>
</dbReference>
<proteinExistence type="inferred from homology"/>
<sequence length="569" mass="59863">MENAIRIGAVAAVAALGLAGCLGTRPPARAQAAAIEVPAIARPGGETPEWWFRAGAAAAQRARAGTAGQARNLIVFLGDGMSIGTIAAARILEGQRRGDSGEENRLSFEDFPYTALSRTYETDQQTPDSAGTMSAIMTGVKTRAGVIGVTQRVPRGDCAALAGNEAASLLELAAAAGMATGIVTTARLTHATPAATYGHQPDRHWEHDGAMPASAHAQGCIDLARQFVAFPFPLDLALGGGRARFLPATQPDPERPGTTGLRRDGRDLVAEWLRRPGAVYVWNADQLAAIDPAAAGPVLGLFEPGHMNYQHQRARDAGGEPGLAEMTRVAIERLARKPHGYFLMVEAGRIDHAHHAGNAFRALDETIALSDAVRTAVAMTDAADTLILVTADHAHTMSFVGYPVRGNPILGLVRGVAHEDDNESGPVLDLLGRPYTTLGYANGPGYAGASQAQGAGAKRFPHAPRTVEPAVGRPDLAAIDTTDPDYLQEALLPLASESHSGEDVAVFARGPGAEAVRGSLEQNVLFHLLAQASEPIRRTLCRIGSCTAQGVPVHLPDRRRLLPVTRGER</sequence>
<dbReference type="SMART" id="SM00098">
    <property type="entry name" value="alkPPc"/>
    <property type="match status" value="1"/>
</dbReference>
<dbReference type="PANTHER" id="PTHR11596">
    <property type="entry name" value="ALKALINE PHOSPHATASE"/>
    <property type="match status" value="1"/>
</dbReference>
<feature type="active site" description="Phosphoserine intermediate" evidence="2">
    <location>
        <position position="129"/>
    </location>
</feature>
<protein>
    <submittedName>
        <fullName evidence="5">Alkaline phosphatase</fullName>
    </submittedName>
</protein>
<comment type="cofactor">
    <cofactor evidence="3">
        <name>Mg(2+)</name>
        <dbReference type="ChEBI" id="CHEBI:18420"/>
    </cofactor>
    <text evidence="3">Binds 1 Mg(2+) ion.</text>
</comment>
<dbReference type="PATRIC" id="fig|1300342.3.peg.3412"/>
<evidence type="ECO:0000313" key="6">
    <source>
        <dbReference type="Proteomes" id="UP000076830"/>
    </source>
</evidence>
<dbReference type="GO" id="GO:0004035">
    <property type="term" value="F:alkaline phosphatase activity"/>
    <property type="evidence" value="ECO:0007669"/>
    <property type="project" value="TreeGrafter"/>
</dbReference>
<evidence type="ECO:0000256" key="4">
    <source>
        <dbReference type="RuleBase" id="RU003946"/>
    </source>
</evidence>
<feature type="binding site" evidence="3">
    <location>
        <position position="190"/>
    </location>
    <ligand>
        <name>Mg(2+)</name>
        <dbReference type="ChEBI" id="CHEBI:18420"/>
    </ligand>
</feature>
<feature type="binding site" evidence="3">
    <location>
        <position position="351"/>
    </location>
    <ligand>
        <name>Zn(2+)</name>
        <dbReference type="ChEBI" id="CHEBI:29105"/>
        <label>2</label>
    </ligand>
</feature>
<dbReference type="Gene3D" id="3.40.720.10">
    <property type="entry name" value="Alkaline Phosphatase, subunit A"/>
    <property type="match status" value="1"/>
</dbReference>
<name>A0A160DYK3_9GAMM</name>
<keyword evidence="6" id="KW-1185">Reference proteome</keyword>